<protein>
    <submittedName>
        <fullName evidence="1">Uncharacterized protein</fullName>
    </submittedName>
</protein>
<comment type="caution">
    <text evidence="1">The sequence shown here is derived from an EMBL/GenBank/DDBJ whole genome shotgun (WGS) entry which is preliminary data.</text>
</comment>
<evidence type="ECO:0000313" key="1">
    <source>
        <dbReference type="EMBL" id="RFC64821.1"/>
    </source>
</evidence>
<accession>A0A371X6I4</accession>
<dbReference type="AlphaFoldDB" id="A0A371X6I4"/>
<evidence type="ECO:0000313" key="2">
    <source>
        <dbReference type="Proteomes" id="UP000262379"/>
    </source>
</evidence>
<dbReference type="Proteomes" id="UP000262379">
    <property type="component" value="Unassembled WGS sequence"/>
</dbReference>
<keyword evidence="2" id="KW-1185">Reference proteome</keyword>
<organism evidence="1 2">
    <name type="scientific">Mesorhizobium denitrificans</name>
    <dbReference type="NCBI Taxonomy" id="2294114"/>
    <lineage>
        <taxon>Bacteria</taxon>
        <taxon>Pseudomonadati</taxon>
        <taxon>Pseudomonadota</taxon>
        <taxon>Alphaproteobacteria</taxon>
        <taxon>Hyphomicrobiales</taxon>
        <taxon>Phyllobacteriaceae</taxon>
        <taxon>Mesorhizobium</taxon>
    </lineage>
</organism>
<reference evidence="2" key="1">
    <citation type="submission" date="2018-08" db="EMBL/GenBank/DDBJ databases">
        <authorList>
            <person name="Im W.T."/>
        </authorList>
    </citation>
    <scope>NUCLEOTIDE SEQUENCE [LARGE SCALE GENOMIC DNA]</scope>
    <source>
        <strain evidence="2">LA-28</strain>
    </source>
</reference>
<proteinExistence type="predicted"/>
<gene>
    <name evidence="1" type="ORF">DY251_18710</name>
</gene>
<name>A0A371X6I4_9HYPH</name>
<dbReference type="EMBL" id="QURN01000017">
    <property type="protein sequence ID" value="RFC64821.1"/>
    <property type="molecule type" value="Genomic_DNA"/>
</dbReference>
<sequence length="64" mass="6637">MPLLACLIALAGCAGHKERLAKCSADENPVGELAYGQQPGPSTGGIIVQQMSDECGPMRPVNQL</sequence>